<proteinExistence type="predicted"/>
<name>A0A0F8ULP1_9EURO</name>
<dbReference type="InterPro" id="IPR036188">
    <property type="entry name" value="FAD/NAD-bd_sf"/>
</dbReference>
<dbReference type="EMBL" id="JYKN01001426">
    <property type="protein sequence ID" value="KKK20534.1"/>
    <property type="molecule type" value="Genomic_DNA"/>
</dbReference>
<keyword evidence="1" id="KW-1133">Transmembrane helix</keyword>
<evidence type="ECO:0000313" key="2">
    <source>
        <dbReference type="EMBL" id="KKK20534.1"/>
    </source>
</evidence>
<evidence type="ECO:0000313" key="3">
    <source>
        <dbReference type="Proteomes" id="UP000034947"/>
    </source>
</evidence>
<organism evidence="2 3">
    <name type="scientific">Aspergillus ochraceoroseus</name>
    <dbReference type="NCBI Taxonomy" id="138278"/>
    <lineage>
        <taxon>Eukaryota</taxon>
        <taxon>Fungi</taxon>
        <taxon>Dikarya</taxon>
        <taxon>Ascomycota</taxon>
        <taxon>Pezizomycotina</taxon>
        <taxon>Eurotiomycetes</taxon>
        <taxon>Eurotiomycetidae</taxon>
        <taxon>Eurotiales</taxon>
        <taxon>Aspergillaceae</taxon>
        <taxon>Aspergillus</taxon>
        <taxon>Aspergillus subgen. Nidulantes</taxon>
    </lineage>
</organism>
<protein>
    <recommendedName>
        <fullName evidence="4">Flavin-containing monooxygenase</fullName>
    </recommendedName>
</protein>
<feature type="transmembrane region" description="Helical" evidence="1">
    <location>
        <begin position="113"/>
        <end position="135"/>
    </location>
</feature>
<keyword evidence="1" id="KW-0812">Transmembrane</keyword>
<evidence type="ECO:0000256" key="1">
    <source>
        <dbReference type="SAM" id="Phobius"/>
    </source>
</evidence>
<comment type="caution">
    <text evidence="2">The sequence shown here is derived from an EMBL/GenBank/DDBJ whole genome shotgun (WGS) entry which is preliminary data.</text>
</comment>
<evidence type="ECO:0008006" key="4">
    <source>
        <dbReference type="Google" id="ProtNLM"/>
    </source>
</evidence>
<dbReference type="Gene3D" id="3.50.50.60">
    <property type="entry name" value="FAD/NAD(P)-binding domain"/>
    <property type="match status" value="1"/>
</dbReference>
<feature type="transmembrane region" description="Helical" evidence="1">
    <location>
        <begin position="21"/>
        <end position="38"/>
    </location>
</feature>
<sequence>MSRPELKSSFSDLVRHPFVQTFSFFYLIFQHFINWILAPGPPPPSAIADDTPKKRVAVIGAGLTGVSSAAHCVGHGFDVQVFEARPKDKGLGGIWSRVNSTSSLQHHVPLPTWVLHFGFCFVFMILEILSLDCSVGDDVILERRYWRR</sequence>
<keyword evidence="3" id="KW-1185">Reference proteome</keyword>
<dbReference type="AlphaFoldDB" id="A0A0F8ULP1"/>
<gene>
    <name evidence="2" type="ORF">AOCH_005308</name>
</gene>
<dbReference type="Proteomes" id="UP000034947">
    <property type="component" value="Unassembled WGS sequence"/>
</dbReference>
<keyword evidence="1" id="KW-0472">Membrane</keyword>
<reference evidence="2 3" key="1">
    <citation type="submission" date="2015-02" db="EMBL/GenBank/DDBJ databases">
        <title>Draft Genome Sequences of Two Closely-Related Aflatoxigenic Aspergillus Species Obtained from the Cote d'Ivoire.</title>
        <authorList>
            <person name="Moore G.G."/>
            <person name="Beltz S.B."/>
            <person name="Mack B.M."/>
        </authorList>
    </citation>
    <scope>NUCLEOTIDE SEQUENCE [LARGE SCALE GENOMIC DNA]</scope>
    <source>
        <strain evidence="2 3">SRRC1432</strain>
    </source>
</reference>
<dbReference type="VEuPathDB" id="FungiDB:P175DRAFT_0534907"/>
<dbReference type="OrthoDB" id="66881at2759"/>
<accession>A0A0F8ULP1</accession>
<dbReference type="SUPFAM" id="SSF51905">
    <property type="entry name" value="FAD/NAD(P)-binding domain"/>
    <property type="match status" value="1"/>
</dbReference>
<dbReference type="PRINTS" id="PR00419">
    <property type="entry name" value="ADXRDTASE"/>
</dbReference>
<dbReference type="Pfam" id="PF13450">
    <property type="entry name" value="NAD_binding_8"/>
    <property type="match status" value="1"/>
</dbReference>